<dbReference type="AlphaFoldDB" id="A0A919KGK7"/>
<dbReference type="SUPFAM" id="SSF101898">
    <property type="entry name" value="NHL repeat"/>
    <property type="match status" value="1"/>
</dbReference>
<protein>
    <recommendedName>
        <fullName evidence="4">Teneurin NHL domain-containing protein</fullName>
    </recommendedName>
</protein>
<feature type="region of interest" description="Disordered" evidence="3">
    <location>
        <begin position="156"/>
        <end position="180"/>
    </location>
</feature>
<reference evidence="6" key="1">
    <citation type="journal article" date="2019" name="Int. J. Syst. Evol. Microbiol.">
        <title>The Global Catalogue of Microorganisms (GCM) 10K type strain sequencing project: providing services to taxonomists for standard genome sequencing and annotation.</title>
        <authorList>
            <consortium name="The Broad Institute Genomics Platform"/>
            <consortium name="The Broad Institute Genome Sequencing Center for Infectious Disease"/>
            <person name="Wu L."/>
            <person name="Ma J."/>
        </authorList>
    </citation>
    <scope>NUCLEOTIDE SEQUENCE [LARGE SCALE GENOMIC DNA]</scope>
    <source>
        <strain evidence="6">JCM 4253</strain>
    </source>
</reference>
<evidence type="ECO:0000256" key="3">
    <source>
        <dbReference type="SAM" id="MobiDB-lite"/>
    </source>
</evidence>
<evidence type="ECO:0000313" key="6">
    <source>
        <dbReference type="Proteomes" id="UP000619355"/>
    </source>
</evidence>
<proteinExistence type="predicted"/>
<evidence type="ECO:0000256" key="2">
    <source>
        <dbReference type="PROSITE-ProRule" id="PRU00504"/>
    </source>
</evidence>
<dbReference type="PANTHER" id="PTHR46388:SF2">
    <property type="entry name" value="NHL REPEAT-CONTAINING PROTEIN 2"/>
    <property type="match status" value="1"/>
</dbReference>
<keyword evidence="1" id="KW-0677">Repeat</keyword>
<dbReference type="EMBL" id="BNBF01000048">
    <property type="protein sequence ID" value="GHG77795.1"/>
    <property type="molecule type" value="Genomic_DNA"/>
</dbReference>
<dbReference type="PROSITE" id="PS51125">
    <property type="entry name" value="NHL"/>
    <property type="match status" value="1"/>
</dbReference>
<dbReference type="Gene3D" id="2.120.10.30">
    <property type="entry name" value="TolB, C-terminal domain"/>
    <property type="match status" value="1"/>
</dbReference>
<feature type="repeat" description="NHL" evidence="2">
    <location>
        <begin position="47"/>
        <end position="75"/>
    </location>
</feature>
<sequence>MSTAQTAATGHRVCKVMADGKIRTVAGAGVPGSSGDGGLAIDARLHGPVGVAVDSTNTLYIADHKNHRVRKVTADGKISTFVGTNTPGSGGDSSLAASAQLNYPMGLALDSTDALYIADYANNQIRKVASARLPQSGTVACWTNAMPAADCGWPSCESPPRTEPEFTRTLPSPGTASGGG</sequence>
<evidence type="ECO:0000313" key="5">
    <source>
        <dbReference type="EMBL" id="GHG77795.1"/>
    </source>
</evidence>
<accession>A0A919KGK7</accession>
<feature type="compositionally biased region" description="Polar residues" evidence="3">
    <location>
        <begin position="169"/>
        <end position="180"/>
    </location>
</feature>
<dbReference type="PANTHER" id="PTHR46388">
    <property type="entry name" value="NHL REPEAT-CONTAINING PROTEIN 2"/>
    <property type="match status" value="1"/>
</dbReference>
<dbReference type="Proteomes" id="UP000619355">
    <property type="component" value="Unassembled WGS sequence"/>
</dbReference>
<comment type="caution">
    <text evidence="5">The sequence shown here is derived from an EMBL/GenBank/DDBJ whole genome shotgun (WGS) entry which is preliminary data.</text>
</comment>
<evidence type="ECO:0000256" key="1">
    <source>
        <dbReference type="ARBA" id="ARBA00022737"/>
    </source>
</evidence>
<dbReference type="Pfam" id="PF01436">
    <property type="entry name" value="NHL"/>
    <property type="match status" value="1"/>
</dbReference>
<organism evidence="5 6">
    <name type="scientific">Streptomyces capoamus</name>
    <dbReference type="NCBI Taxonomy" id="68183"/>
    <lineage>
        <taxon>Bacteria</taxon>
        <taxon>Bacillati</taxon>
        <taxon>Actinomycetota</taxon>
        <taxon>Actinomycetes</taxon>
        <taxon>Kitasatosporales</taxon>
        <taxon>Streptomycetaceae</taxon>
        <taxon>Streptomyces</taxon>
    </lineage>
</organism>
<name>A0A919KGK7_9ACTN</name>
<dbReference type="Pfam" id="PF25021">
    <property type="entry name" value="TEN_NHL"/>
    <property type="match status" value="1"/>
</dbReference>
<dbReference type="InterPro" id="IPR056822">
    <property type="entry name" value="TEN_NHL"/>
</dbReference>
<keyword evidence="6" id="KW-1185">Reference proteome</keyword>
<dbReference type="InterPro" id="IPR001258">
    <property type="entry name" value="NHL_repeat"/>
</dbReference>
<feature type="domain" description="Teneurin NHL" evidence="4">
    <location>
        <begin position="34"/>
        <end position="86"/>
    </location>
</feature>
<dbReference type="InterPro" id="IPR011042">
    <property type="entry name" value="6-blade_b-propeller_TolB-like"/>
</dbReference>
<gene>
    <name evidence="5" type="ORF">GCM10018980_76350</name>
</gene>
<evidence type="ECO:0000259" key="4">
    <source>
        <dbReference type="Pfam" id="PF25021"/>
    </source>
</evidence>